<organism evidence="2 3">
    <name type="scientific">Lucilia cuprina</name>
    <name type="common">Green bottle fly</name>
    <name type="synonym">Australian sheep blowfly</name>
    <dbReference type="NCBI Taxonomy" id="7375"/>
    <lineage>
        <taxon>Eukaryota</taxon>
        <taxon>Metazoa</taxon>
        <taxon>Ecdysozoa</taxon>
        <taxon>Arthropoda</taxon>
        <taxon>Hexapoda</taxon>
        <taxon>Insecta</taxon>
        <taxon>Pterygota</taxon>
        <taxon>Neoptera</taxon>
        <taxon>Endopterygota</taxon>
        <taxon>Diptera</taxon>
        <taxon>Brachycera</taxon>
        <taxon>Muscomorpha</taxon>
        <taxon>Oestroidea</taxon>
        <taxon>Calliphoridae</taxon>
        <taxon>Luciliinae</taxon>
        <taxon>Lucilia</taxon>
    </lineage>
</organism>
<sequence length="95" mass="11152">MGKMLLQKYLAVFYIQIVSFLVFSYFAYCQISDYHYVVVTVRMINIQISTTVRMIIYDYNSDTNNFALVLGNYLEDNYPKTVIEDAHLDTVGKRQ</sequence>
<dbReference type="AlphaFoldDB" id="A0A0L0BTI7"/>
<evidence type="ECO:0000256" key="1">
    <source>
        <dbReference type="SAM" id="Phobius"/>
    </source>
</evidence>
<protein>
    <submittedName>
        <fullName evidence="2">Uncharacterized protein</fullName>
    </submittedName>
</protein>
<evidence type="ECO:0000313" key="2">
    <source>
        <dbReference type="EMBL" id="KNC23370.1"/>
    </source>
</evidence>
<keyword evidence="3" id="KW-1185">Reference proteome</keyword>
<keyword evidence="1" id="KW-1133">Transmembrane helix</keyword>
<dbReference type="EMBL" id="JRES01001354">
    <property type="protein sequence ID" value="KNC23370.1"/>
    <property type="molecule type" value="Genomic_DNA"/>
</dbReference>
<accession>A0A0L0BTI7</accession>
<reference evidence="2 3" key="1">
    <citation type="journal article" date="2015" name="Nat. Commun.">
        <title>Lucilia cuprina genome unlocks parasitic fly biology to underpin future interventions.</title>
        <authorList>
            <person name="Anstead C.A."/>
            <person name="Korhonen P.K."/>
            <person name="Young N.D."/>
            <person name="Hall R.S."/>
            <person name="Jex A.R."/>
            <person name="Murali S.C."/>
            <person name="Hughes D.S."/>
            <person name="Lee S.F."/>
            <person name="Perry T."/>
            <person name="Stroehlein A.J."/>
            <person name="Ansell B.R."/>
            <person name="Breugelmans B."/>
            <person name="Hofmann A."/>
            <person name="Qu J."/>
            <person name="Dugan S."/>
            <person name="Lee S.L."/>
            <person name="Chao H."/>
            <person name="Dinh H."/>
            <person name="Han Y."/>
            <person name="Doddapaneni H.V."/>
            <person name="Worley K.C."/>
            <person name="Muzny D.M."/>
            <person name="Ioannidis P."/>
            <person name="Waterhouse R.M."/>
            <person name="Zdobnov E.M."/>
            <person name="James P.J."/>
            <person name="Bagnall N.H."/>
            <person name="Kotze A.C."/>
            <person name="Gibbs R.A."/>
            <person name="Richards S."/>
            <person name="Batterham P."/>
            <person name="Gasser R.B."/>
        </authorList>
    </citation>
    <scope>NUCLEOTIDE SEQUENCE [LARGE SCALE GENOMIC DNA]</scope>
    <source>
        <strain evidence="2 3">LS</strain>
        <tissue evidence="2">Full body</tissue>
    </source>
</reference>
<evidence type="ECO:0000313" key="3">
    <source>
        <dbReference type="Proteomes" id="UP000037069"/>
    </source>
</evidence>
<gene>
    <name evidence="2" type="ORF">FF38_09822</name>
</gene>
<keyword evidence="1" id="KW-0472">Membrane</keyword>
<keyword evidence="1" id="KW-0812">Transmembrane</keyword>
<comment type="caution">
    <text evidence="2">The sequence shown here is derived from an EMBL/GenBank/DDBJ whole genome shotgun (WGS) entry which is preliminary data.</text>
</comment>
<dbReference type="Proteomes" id="UP000037069">
    <property type="component" value="Unassembled WGS sequence"/>
</dbReference>
<name>A0A0L0BTI7_LUCCU</name>
<feature type="transmembrane region" description="Helical" evidence="1">
    <location>
        <begin position="9"/>
        <end position="28"/>
    </location>
</feature>
<proteinExistence type="predicted"/>